<name>A0A3B0WHS2_9ZZZZ</name>
<organism evidence="1">
    <name type="scientific">hydrothermal vent metagenome</name>
    <dbReference type="NCBI Taxonomy" id="652676"/>
    <lineage>
        <taxon>unclassified sequences</taxon>
        <taxon>metagenomes</taxon>
        <taxon>ecological metagenomes</taxon>
    </lineage>
</organism>
<gene>
    <name evidence="1" type="ORF">MNBD_GAMMA05-590</name>
</gene>
<reference evidence="1" key="1">
    <citation type="submission" date="2018-06" db="EMBL/GenBank/DDBJ databases">
        <authorList>
            <person name="Zhirakovskaya E."/>
        </authorList>
    </citation>
    <scope>NUCLEOTIDE SEQUENCE</scope>
</reference>
<protein>
    <submittedName>
        <fullName evidence="1">Uncharacterized protein</fullName>
    </submittedName>
</protein>
<accession>A0A3B0WHS2</accession>
<evidence type="ECO:0000313" key="1">
    <source>
        <dbReference type="EMBL" id="VAW52030.1"/>
    </source>
</evidence>
<sequence length="309" mass="32840">MYTIAAQKLSQVSSALFLITAYLVINGCTALQPFPNVARAGDTLTLAVGSPLDMTRANTTATFTSDIDGVPIDITSNIRSVFKLYADPASKVYETTAVTDDLVFSSNHSPWITIVAVDLPQGLQVGTGIVEINTTATYPNVSTHINDLDLPVEIIAGTGSPNSFTYEFGVGSQLVGDLTNLESQPIAVFGPTIPSVACPCPDYAAIEVTATIPTSLGSLNQNFVKVIPEDLTVATISGRNFIQGINGQDLTVIFTSNTEKLKYYEAQFTVALHSTFSFTGTPTINSVRYFDINGNEVSGPVADYSVSVK</sequence>
<proteinExistence type="predicted"/>
<dbReference type="EMBL" id="UOFE01000024">
    <property type="protein sequence ID" value="VAW52030.1"/>
    <property type="molecule type" value="Genomic_DNA"/>
</dbReference>
<dbReference type="AlphaFoldDB" id="A0A3B0WHS2"/>